<dbReference type="PATRIC" id="fig|913241.3.peg.3077"/>
<dbReference type="InterPro" id="IPR020483">
    <property type="entry name" value="Uncharacterised_YgbA"/>
</dbReference>
<evidence type="ECO:0000313" key="1">
    <source>
        <dbReference type="EMBL" id="EHC34136.1"/>
    </source>
</evidence>
<dbReference type="EMBL" id="AFCJ01001781">
    <property type="protein sequence ID" value="EHC34136.1"/>
    <property type="molecule type" value="Genomic_DNA"/>
</dbReference>
<reference evidence="1 2" key="1">
    <citation type="journal article" date="2011" name="BMC Genomics">
        <title>Genome sequencing reveals diversification of virulence factor content and possible host adaptation in distinct subpopulations of Salmonella enterica.</title>
        <authorList>
            <person name="den Bakker H.C."/>
            <person name="Moreno Switt A.I."/>
            <person name="Govoni G."/>
            <person name="Cummings C.A."/>
            <person name="Ranieri M.L."/>
            <person name="Degoricija L."/>
            <person name="Hoelzer K."/>
            <person name="Rodriguez-Rivera L.D."/>
            <person name="Brown S."/>
            <person name="Bolchacova E."/>
            <person name="Furtado M.R."/>
            <person name="Wiedmann M."/>
        </authorList>
    </citation>
    <scope>NUCLEOTIDE SEQUENCE [LARGE SCALE GENOMIC DNA]</scope>
    <source>
        <strain evidence="1 2">R6-377</strain>
    </source>
</reference>
<accession>G5LSP9</accession>
<dbReference type="Pfam" id="PF11756">
    <property type="entry name" value="YgbA_NO"/>
    <property type="match status" value="2"/>
</dbReference>
<evidence type="ECO:0008006" key="3">
    <source>
        <dbReference type="Google" id="ProtNLM"/>
    </source>
</evidence>
<evidence type="ECO:0000313" key="2">
    <source>
        <dbReference type="Proteomes" id="UP000004642"/>
    </source>
</evidence>
<name>G5LSP9_SALET</name>
<proteinExistence type="predicted"/>
<organism evidence="1 2">
    <name type="scientific">Salmonella enterica subsp. enterica serovar Alachua str. R6-377</name>
    <dbReference type="NCBI Taxonomy" id="913241"/>
    <lineage>
        <taxon>Bacteria</taxon>
        <taxon>Pseudomonadati</taxon>
        <taxon>Pseudomonadota</taxon>
        <taxon>Gammaproteobacteria</taxon>
        <taxon>Enterobacterales</taxon>
        <taxon>Enterobacteriaceae</taxon>
        <taxon>Salmonella</taxon>
    </lineage>
</organism>
<protein>
    <recommendedName>
        <fullName evidence="3">Nitrous oxide-stimulated promoter family protein</fullName>
    </recommendedName>
</protein>
<comment type="caution">
    <text evidence="1">The sequence shown here is derived from an EMBL/GenBank/DDBJ whole genome shotgun (WGS) entry which is preliminary data.</text>
</comment>
<dbReference type="Proteomes" id="UP000004642">
    <property type="component" value="Unassembled WGS sequence"/>
</dbReference>
<dbReference type="AlphaFoldDB" id="G5LSP9"/>
<gene>
    <name evidence="1" type="ORF">LTSEALA_4075</name>
</gene>
<sequence>MPGKRIAREKLTIKKMIALYESQCPQASAVQGHYDALFAYAQKRLDKCVFGEEKPACKQCPVHCFGRTFVTGQCPVHCYQPAKREEMKQIMRWAGPRMLWRHPVLTVRHLIDDKRPVPELPEKYQRKK</sequence>